<evidence type="ECO:0000256" key="5">
    <source>
        <dbReference type="ARBA" id="ARBA00023277"/>
    </source>
</evidence>
<organism evidence="10 11">
    <name type="scientific">Trichoglossum hirsutum</name>
    <dbReference type="NCBI Taxonomy" id="265104"/>
    <lineage>
        <taxon>Eukaryota</taxon>
        <taxon>Fungi</taxon>
        <taxon>Dikarya</taxon>
        <taxon>Ascomycota</taxon>
        <taxon>Pezizomycotina</taxon>
        <taxon>Geoglossomycetes</taxon>
        <taxon>Geoglossales</taxon>
        <taxon>Geoglossaceae</taxon>
        <taxon>Trichoglossum</taxon>
    </lineage>
</organism>
<dbReference type="GO" id="GO:0005975">
    <property type="term" value="P:carbohydrate metabolic process"/>
    <property type="evidence" value="ECO:0007669"/>
    <property type="project" value="InterPro"/>
</dbReference>
<reference evidence="10" key="1">
    <citation type="submission" date="2021-03" db="EMBL/GenBank/DDBJ databases">
        <title>Comparative genomics and phylogenomic investigation of the class Geoglossomycetes provide insights into ecological specialization and systematics.</title>
        <authorList>
            <person name="Melie T."/>
            <person name="Pirro S."/>
            <person name="Miller A.N."/>
            <person name="Quandt A."/>
        </authorList>
    </citation>
    <scope>NUCLEOTIDE SEQUENCE</scope>
    <source>
        <strain evidence="10">CAQ_001_2017</strain>
    </source>
</reference>
<evidence type="ECO:0000313" key="11">
    <source>
        <dbReference type="Proteomes" id="UP000750711"/>
    </source>
</evidence>
<dbReference type="PANTHER" id="PTHR46471:SF2">
    <property type="entry name" value="CHITIN DEACETYLASE-RELATED"/>
    <property type="match status" value="1"/>
</dbReference>
<feature type="domain" description="NodB homology" evidence="9">
    <location>
        <begin position="163"/>
        <end position="358"/>
    </location>
</feature>
<dbReference type="SUPFAM" id="SSF88713">
    <property type="entry name" value="Glycoside hydrolase/deacetylase"/>
    <property type="match status" value="1"/>
</dbReference>
<keyword evidence="2" id="KW-0479">Metal-binding</keyword>
<dbReference type="EMBL" id="JAGHQM010000101">
    <property type="protein sequence ID" value="KAH0565378.1"/>
    <property type="molecule type" value="Genomic_DNA"/>
</dbReference>
<feature type="chain" id="PRO_5040339051" description="NodB homology domain-containing protein" evidence="8">
    <location>
        <begin position="17"/>
        <end position="439"/>
    </location>
</feature>
<evidence type="ECO:0000256" key="8">
    <source>
        <dbReference type="SAM" id="SignalP"/>
    </source>
</evidence>
<keyword evidence="3 8" id="KW-0732">Signal</keyword>
<keyword evidence="5" id="KW-0119">Carbohydrate metabolism</keyword>
<evidence type="ECO:0000256" key="6">
    <source>
        <dbReference type="ARBA" id="ARBA00023285"/>
    </source>
</evidence>
<comment type="cofactor">
    <cofactor evidence="1">
        <name>Co(2+)</name>
        <dbReference type="ChEBI" id="CHEBI:48828"/>
    </cofactor>
</comment>
<evidence type="ECO:0000256" key="4">
    <source>
        <dbReference type="ARBA" id="ARBA00022801"/>
    </source>
</evidence>
<dbReference type="Proteomes" id="UP000750711">
    <property type="component" value="Unassembled WGS sequence"/>
</dbReference>
<dbReference type="PROSITE" id="PS51677">
    <property type="entry name" value="NODB"/>
    <property type="match status" value="1"/>
</dbReference>
<dbReference type="GO" id="GO:0046872">
    <property type="term" value="F:metal ion binding"/>
    <property type="evidence" value="ECO:0007669"/>
    <property type="project" value="UniProtKB-KW"/>
</dbReference>
<feature type="signal peptide" evidence="8">
    <location>
        <begin position="1"/>
        <end position="16"/>
    </location>
</feature>
<evidence type="ECO:0000259" key="9">
    <source>
        <dbReference type="PROSITE" id="PS51677"/>
    </source>
</evidence>
<keyword evidence="6" id="KW-0170">Cobalt</keyword>
<proteinExistence type="predicted"/>
<keyword evidence="4" id="KW-0378">Hydrolase</keyword>
<dbReference type="PANTHER" id="PTHR46471">
    <property type="entry name" value="CHITIN DEACETYLASE"/>
    <property type="match status" value="1"/>
</dbReference>
<keyword evidence="11" id="KW-1185">Reference proteome</keyword>
<dbReference type="CDD" id="cd10951">
    <property type="entry name" value="CE4_ClCDA_like"/>
    <property type="match status" value="1"/>
</dbReference>
<dbReference type="GO" id="GO:0016810">
    <property type="term" value="F:hydrolase activity, acting on carbon-nitrogen (but not peptide) bonds"/>
    <property type="evidence" value="ECO:0007669"/>
    <property type="project" value="InterPro"/>
</dbReference>
<feature type="region of interest" description="Disordered" evidence="7">
    <location>
        <begin position="376"/>
        <end position="398"/>
    </location>
</feature>
<dbReference type="Pfam" id="PF01522">
    <property type="entry name" value="Polysacc_deac_1"/>
    <property type="match status" value="1"/>
</dbReference>
<gene>
    <name evidence="10" type="ORF">GP486_001227</name>
</gene>
<evidence type="ECO:0000256" key="2">
    <source>
        <dbReference type="ARBA" id="ARBA00022723"/>
    </source>
</evidence>
<dbReference type="AlphaFoldDB" id="A0A9P8RST5"/>
<evidence type="ECO:0000256" key="3">
    <source>
        <dbReference type="ARBA" id="ARBA00022729"/>
    </source>
</evidence>
<comment type="caution">
    <text evidence="10">The sequence shown here is derived from an EMBL/GenBank/DDBJ whole genome shotgun (WGS) entry which is preliminary data.</text>
</comment>
<dbReference type="InterPro" id="IPR011330">
    <property type="entry name" value="Glyco_hydro/deAcase_b/a-brl"/>
</dbReference>
<accession>A0A9P8RST5</accession>
<dbReference type="Gene3D" id="3.20.20.370">
    <property type="entry name" value="Glycoside hydrolase/deacetylase"/>
    <property type="match status" value="1"/>
</dbReference>
<sequence>MQVLPLLLSALSAVAAAHPGGIPGAPKLVGGRGLAMDLRARAILAGPAVREKRPSAEQELKSRQIGGSGLALLDTVVLPQDGAVTLRCVLNLYCTANGLVSNSIQKDYCAAPDCQYDYGPGCDTNIPPPGASTSTIARPHIGSIPYGGGGVQFGGIYDCLQNGAIALTFDDGPYLYTSHILDVLASYNAKATFFITGNNLGKGRIDDPATGYPAIIQRMVREGHQIASHTWGHQNLSSMTTTKMKQQMYYNEMAFRNILGYFPTYMRPPFSQCSLACESMLDSLGYHITYFDLDTQDYLNDSPTLIQNSKTIFNNALQGANPTISDFLVIGHDIHEQTAYNLTDYALSRMQALGFGTSVTVGQCLGDPIENWYRSAGSAVPSSPPSSTSKSSTSTGAIATGTSKKITSDATCGGSNGYTCQGSTFGGSSPFLSILTAAL</sequence>
<name>A0A9P8RST5_9PEZI</name>
<protein>
    <recommendedName>
        <fullName evidence="9">NodB homology domain-containing protein</fullName>
    </recommendedName>
</protein>
<dbReference type="InterPro" id="IPR002509">
    <property type="entry name" value="NODB_dom"/>
</dbReference>
<evidence type="ECO:0000313" key="10">
    <source>
        <dbReference type="EMBL" id="KAH0565378.1"/>
    </source>
</evidence>
<evidence type="ECO:0000256" key="7">
    <source>
        <dbReference type="SAM" id="MobiDB-lite"/>
    </source>
</evidence>
<evidence type="ECO:0000256" key="1">
    <source>
        <dbReference type="ARBA" id="ARBA00001941"/>
    </source>
</evidence>